<evidence type="ECO:0000256" key="1">
    <source>
        <dbReference type="ARBA" id="ARBA00004651"/>
    </source>
</evidence>
<name>A0A6C2TVI5_PONDE</name>
<evidence type="ECO:0000256" key="6">
    <source>
        <dbReference type="SAM" id="Phobius"/>
    </source>
</evidence>
<feature type="transmembrane region" description="Helical" evidence="6">
    <location>
        <begin position="447"/>
        <end position="468"/>
    </location>
</feature>
<feature type="transmembrane region" description="Helical" evidence="6">
    <location>
        <begin position="140"/>
        <end position="158"/>
    </location>
</feature>
<evidence type="ECO:0000256" key="2">
    <source>
        <dbReference type="ARBA" id="ARBA00022475"/>
    </source>
</evidence>
<dbReference type="Proteomes" id="UP000366872">
    <property type="component" value="Unassembled WGS sequence"/>
</dbReference>
<dbReference type="PANTHER" id="PTHR30250:SF11">
    <property type="entry name" value="O-ANTIGEN TRANSPORTER-RELATED"/>
    <property type="match status" value="1"/>
</dbReference>
<evidence type="ECO:0008006" key="9">
    <source>
        <dbReference type="Google" id="ProtNLM"/>
    </source>
</evidence>
<feature type="transmembrane region" description="Helical" evidence="6">
    <location>
        <begin position="356"/>
        <end position="378"/>
    </location>
</feature>
<feature type="transmembrane region" description="Helical" evidence="6">
    <location>
        <begin position="385"/>
        <end position="407"/>
    </location>
</feature>
<dbReference type="AlphaFoldDB" id="A0A6C2TVI5"/>
<evidence type="ECO:0000256" key="4">
    <source>
        <dbReference type="ARBA" id="ARBA00022989"/>
    </source>
</evidence>
<feature type="transmembrane region" description="Helical" evidence="6">
    <location>
        <begin position="283"/>
        <end position="304"/>
    </location>
</feature>
<dbReference type="RefSeq" id="WP_136077284.1">
    <property type="nucleotide sequence ID" value="NZ_CAAHFG010000001.1"/>
</dbReference>
<protein>
    <recommendedName>
        <fullName evidence="9">Polysaccharide biosynthesis protein C-terminal domain-containing protein</fullName>
    </recommendedName>
</protein>
<keyword evidence="2" id="KW-1003">Cell membrane</keyword>
<reference evidence="7 8" key="1">
    <citation type="submission" date="2019-04" db="EMBL/GenBank/DDBJ databases">
        <authorList>
            <person name="Van Vliet M D."/>
        </authorList>
    </citation>
    <scope>NUCLEOTIDE SEQUENCE [LARGE SCALE GENOMIC DNA]</scope>
    <source>
        <strain evidence="7 8">F1</strain>
    </source>
</reference>
<comment type="subcellular location">
    <subcellularLocation>
        <location evidence="1">Cell membrane</location>
        <topology evidence="1">Multi-pass membrane protein</topology>
    </subcellularLocation>
</comment>
<keyword evidence="8" id="KW-1185">Reference proteome</keyword>
<dbReference type="EMBL" id="CAAHFG010000001">
    <property type="protein sequence ID" value="VGO11532.1"/>
    <property type="molecule type" value="Genomic_DNA"/>
</dbReference>
<dbReference type="InterPro" id="IPR050833">
    <property type="entry name" value="Poly_Biosynth_Transport"/>
</dbReference>
<feature type="transmembrane region" description="Helical" evidence="6">
    <location>
        <begin position="480"/>
        <end position="502"/>
    </location>
</feature>
<feature type="transmembrane region" description="Helical" evidence="6">
    <location>
        <begin position="259"/>
        <end position="277"/>
    </location>
</feature>
<feature type="transmembrane region" description="Helical" evidence="6">
    <location>
        <begin position="170"/>
        <end position="190"/>
    </location>
</feature>
<feature type="transmembrane region" description="Helical" evidence="6">
    <location>
        <begin position="324"/>
        <end position="344"/>
    </location>
</feature>
<gene>
    <name evidence="7" type="ORF">PDESU_00076</name>
</gene>
<dbReference type="PANTHER" id="PTHR30250">
    <property type="entry name" value="PST FAMILY PREDICTED COLANIC ACID TRANSPORTER"/>
    <property type="match status" value="1"/>
</dbReference>
<proteinExistence type="predicted"/>
<evidence type="ECO:0000256" key="3">
    <source>
        <dbReference type="ARBA" id="ARBA00022692"/>
    </source>
</evidence>
<keyword evidence="5 6" id="KW-0472">Membrane</keyword>
<evidence type="ECO:0000313" key="8">
    <source>
        <dbReference type="Proteomes" id="UP000366872"/>
    </source>
</evidence>
<evidence type="ECO:0000256" key="5">
    <source>
        <dbReference type="ARBA" id="ARBA00023136"/>
    </source>
</evidence>
<sequence>MTDESHHHRTEQGGGGFFSREAMGSIPWMVLSKLVLFFVYFGISILTVNALGKEKYGVYSLMMNISAYMLMLCGLGLGVALMRYVPELAARRNRFGLIHLLWKSATLQLIAVLALSMVLTSLSGPLQRLFKAEHVEHFHFYLKLACGLTGLLLLKDFVGTVFTSLFKTRTVAILSIASGILWFITLWSWLGMRPEVGTVFAVQLVSVGTIYAIGALALFRYVKNLPWEVKEFGIGKKRALSFSATVMLSSILRMVMFKYSEIFFLAAIAGTTVAGIYDLGYTLPYTVITFLPLAFLPIFTAAFAEAYVRDNSCLGALIKSYYKLLMMVSLPVAVLGSFFCPVAYRIIYDGEMDEAGLIASAFCMVLVLPLVSMPLSAAIKAKEKVLNMVPMLILQIVVNIFLDWLLIVHYRMGVWGGILAVAGTFVLTIPFRLLVVRGIIGGIHFPAAFCLRITAALAALGWGMHWVAEKTRLFEVFESRLVNMAVLFAIGGIYLGLFLLAVRHLRLIRRSDVQDFQALDIKKLNAVLGFLVKGA</sequence>
<feature type="transmembrane region" description="Helical" evidence="6">
    <location>
        <begin position="97"/>
        <end position="120"/>
    </location>
</feature>
<organism evidence="7 8">
    <name type="scientific">Pontiella desulfatans</name>
    <dbReference type="NCBI Taxonomy" id="2750659"/>
    <lineage>
        <taxon>Bacteria</taxon>
        <taxon>Pseudomonadati</taxon>
        <taxon>Kiritimatiellota</taxon>
        <taxon>Kiritimatiellia</taxon>
        <taxon>Kiritimatiellales</taxon>
        <taxon>Pontiellaceae</taxon>
        <taxon>Pontiella</taxon>
    </lineage>
</organism>
<feature type="transmembrane region" description="Helical" evidence="6">
    <location>
        <begin position="30"/>
        <end position="52"/>
    </location>
</feature>
<dbReference type="Pfam" id="PF01943">
    <property type="entry name" value="Polysacc_synt"/>
    <property type="match status" value="1"/>
</dbReference>
<dbReference type="InterPro" id="IPR002797">
    <property type="entry name" value="Polysacc_synth"/>
</dbReference>
<evidence type="ECO:0000313" key="7">
    <source>
        <dbReference type="EMBL" id="VGO11532.1"/>
    </source>
</evidence>
<accession>A0A6C2TVI5</accession>
<feature type="transmembrane region" description="Helical" evidence="6">
    <location>
        <begin position="58"/>
        <end position="85"/>
    </location>
</feature>
<keyword evidence="4 6" id="KW-1133">Transmembrane helix</keyword>
<feature type="transmembrane region" description="Helical" evidence="6">
    <location>
        <begin position="413"/>
        <end position="435"/>
    </location>
</feature>
<feature type="transmembrane region" description="Helical" evidence="6">
    <location>
        <begin position="196"/>
        <end position="219"/>
    </location>
</feature>
<dbReference type="GO" id="GO:0005886">
    <property type="term" value="C:plasma membrane"/>
    <property type="evidence" value="ECO:0007669"/>
    <property type="project" value="UniProtKB-SubCell"/>
</dbReference>
<keyword evidence="3 6" id="KW-0812">Transmembrane</keyword>